<accession>A0A238H808</accession>
<name>A0A238H808_9BURK</name>
<evidence type="ECO:0000313" key="3">
    <source>
        <dbReference type="Proteomes" id="UP000198460"/>
    </source>
</evidence>
<reference evidence="2 3" key="1">
    <citation type="submission" date="2017-04" db="EMBL/GenBank/DDBJ databases">
        <authorList>
            <person name="Afonso C.L."/>
            <person name="Miller P.J."/>
            <person name="Scott M.A."/>
            <person name="Spackman E."/>
            <person name="Goraichik I."/>
            <person name="Dimitrov K.M."/>
            <person name="Suarez D.L."/>
            <person name="Swayne D.E."/>
        </authorList>
    </citation>
    <scope>NUCLEOTIDE SEQUENCE [LARGE SCALE GENOMIC DNA]</scope>
    <source>
        <strain evidence="2">LMG 28154</strain>
    </source>
</reference>
<dbReference type="AlphaFoldDB" id="A0A238H808"/>
<dbReference type="EMBL" id="FXAN01000069">
    <property type="protein sequence ID" value="SMG01213.1"/>
    <property type="molecule type" value="Genomic_DNA"/>
</dbReference>
<gene>
    <name evidence="2" type="ORF">BSIN_4247</name>
</gene>
<proteinExistence type="predicted"/>
<feature type="compositionally biased region" description="Low complexity" evidence="1">
    <location>
        <begin position="9"/>
        <end position="20"/>
    </location>
</feature>
<protein>
    <submittedName>
        <fullName evidence="2">Uncharacterized protein</fullName>
    </submittedName>
</protein>
<evidence type="ECO:0000313" key="2">
    <source>
        <dbReference type="EMBL" id="SMG01213.1"/>
    </source>
</evidence>
<evidence type="ECO:0000256" key="1">
    <source>
        <dbReference type="SAM" id="MobiDB-lite"/>
    </source>
</evidence>
<dbReference type="Proteomes" id="UP000198460">
    <property type="component" value="Unassembled WGS sequence"/>
</dbReference>
<feature type="region of interest" description="Disordered" evidence="1">
    <location>
        <begin position="1"/>
        <end position="23"/>
    </location>
</feature>
<sequence>MPGVDRFSPKAPSRASASRGADLRGPSRIVVERIVGATQAEVLVVVSNDEGMHNDGSR</sequence>
<organism evidence="2 3">
    <name type="scientific">Burkholderia singularis</name>
    <dbReference type="NCBI Taxonomy" id="1503053"/>
    <lineage>
        <taxon>Bacteria</taxon>
        <taxon>Pseudomonadati</taxon>
        <taxon>Pseudomonadota</taxon>
        <taxon>Betaproteobacteria</taxon>
        <taxon>Burkholderiales</taxon>
        <taxon>Burkholderiaceae</taxon>
        <taxon>Burkholderia</taxon>
        <taxon>pseudomallei group</taxon>
    </lineage>
</organism>